<proteinExistence type="predicted"/>
<reference evidence="2" key="1">
    <citation type="journal article" date="2023" name="Proc. Natl. Acad. Sci. U.S.A.">
        <title>Genomic and structural basis for evolution of tropane alkaloid biosynthesis.</title>
        <authorList>
            <person name="Wanga Y.-J."/>
            <person name="Taina T."/>
            <person name="Yua J.-Y."/>
            <person name="Lia J."/>
            <person name="Xua B."/>
            <person name="Chenc J."/>
            <person name="D'Auriad J.C."/>
            <person name="Huanga J.-P."/>
            <person name="Huanga S.-X."/>
        </authorList>
    </citation>
    <scope>NUCLEOTIDE SEQUENCE [LARGE SCALE GENOMIC DNA]</scope>
    <source>
        <strain evidence="2">cv. KIB-2019</strain>
    </source>
</reference>
<comment type="caution">
    <text evidence="1">The sequence shown here is derived from an EMBL/GenBank/DDBJ whole genome shotgun (WGS) entry which is preliminary data.</text>
</comment>
<organism evidence="1 2">
    <name type="scientific">Anisodus acutangulus</name>
    <dbReference type="NCBI Taxonomy" id="402998"/>
    <lineage>
        <taxon>Eukaryota</taxon>
        <taxon>Viridiplantae</taxon>
        <taxon>Streptophyta</taxon>
        <taxon>Embryophyta</taxon>
        <taxon>Tracheophyta</taxon>
        <taxon>Spermatophyta</taxon>
        <taxon>Magnoliopsida</taxon>
        <taxon>eudicotyledons</taxon>
        <taxon>Gunneridae</taxon>
        <taxon>Pentapetalae</taxon>
        <taxon>asterids</taxon>
        <taxon>lamiids</taxon>
        <taxon>Solanales</taxon>
        <taxon>Solanaceae</taxon>
        <taxon>Solanoideae</taxon>
        <taxon>Hyoscyameae</taxon>
        <taxon>Anisodus</taxon>
    </lineage>
</organism>
<sequence>MDALMLSCFLGVQREEAEDQICAMDIKHDSSVVALVVAGLPKAVIDFFEFVLRGIHLSAEMILATITE</sequence>
<evidence type="ECO:0000313" key="1">
    <source>
        <dbReference type="EMBL" id="KAJ8573414.1"/>
    </source>
</evidence>
<dbReference type="EMBL" id="JAJAGQ010000001">
    <property type="protein sequence ID" value="KAJ8573414.1"/>
    <property type="molecule type" value="Genomic_DNA"/>
</dbReference>
<gene>
    <name evidence="1" type="ORF">K7X08_009925</name>
</gene>
<name>A0A9Q1N685_9SOLA</name>
<dbReference type="Proteomes" id="UP001152561">
    <property type="component" value="Unassembled WGS sequence"/>
</dbReference>
<protein>
    <submittedName>
        <fullName evidence="1">Uncharacterized protein</fullName>
    </submittedName>
</protein>
<evidence type="ECO:0000313" key="2">
    <source>
        <dbReference type="Proteomes" id="UP001152561"/>
    </source>
</evidence>
<dbReference type="AlphaFoldDB" id="A0A9Q1N685"/>
<keyword evidence="2" id="KW-1185">Reference proteome</keyword>
<accession>A0A9Q1N685</accession>